<evidence type="ECO:0000313" key="12">
    <source>
        <dbReference type="EMBL" id="TFK98598.1"/>
    </source>
</evidence>
<feature type="region of interest" description="Disordered" evidence="9">
    <location>
        <begin position="491"/>
        <end position="516"/>
    </location>
</feature>
<proteinExistence type="inferred from homology"/>
<comment type="similarity">
    <text evidence="2 8">Belongs to the major facilitator superfamily. Sugar transporter (TC 2.A.1.1) family.</text>
</comment>
<feature type="transmembrane region" description="Helical" evidence="10">
    <location>
        <begin position="415"/>
        <end position="433"/>
    </location>
</feature>
<evidence type="ECO:0000313" key="13">
    <source>
        <dbReference type="Proteomes" id="UP000305067"/>
    </source>
</evidence>
<dbReference type="NCBIfam" id="TIGR00879">
    <property type="entry name" value="SP"/>
    <property type="match status" value="1"/>
</dbReference>
<keyword evidence="4 10" id="KW-0812">Transmembrane</keyword>
<gene>
    <name evidence="12" type="ORF">BDV98DRAFT_606639</name>
</gene>
<accession>A0A5C3QEM3</accession>
<dbReference type="InterPro" id="IPR005828">
    <property type="entry name" value="MFS_sugar_transport-like"/>
</dbReference>
<dbReference type="PANTHER" id="PTHR48022:SF52">
    <property type="entry name" value="SUGAR TRANSPORTER, PUTATIVE-RELATED"/>
    <property type="match status" value="1"/>
</dbReference>
<feature type="compositionally biased region" description="Basic and acidic residues" evidence="9">
    <location>
        <begin position="494"/>
        <end position="516"/>
    </location>
</feature>
<evidence type="ECO:0000256" key="2">
    <source>
        <dbReference type="ARBA" id="ARBA00010992"/>
    </source>
</evidence>
<evidence type="ECO:0000256" key="1">
    <source>
        <dbReference type="ARBA" id="ARBA00004141"/>
    </source>
</evidence>
<dbReference type="Proteomes" id="UP000305067">
    <property type="component" value="Unassembled WGS sequence"/>
</dbReference>
<dbReference type="InterPro" id="IPR020846">
    <property type="entry name" value="MFS_dom"/>
</dbReference>
<evidence type="ECO:0000256" key="9">
    <source>
        <dbReference type="SAM" id="MobiDB-lite"/>
    </source>
</evidence>
<evidence type="ECO:0000256" key="8">
    <source>
        <dbReference type="RuleBase" id="RU003346"/>
    </source>
</evidence>
<feature type="transmembrane region" description="Helical" evidence="10">
    <location>
        <begin position="191"/>
        <end position="210"/>
    </location>
</feature>
<dbReference type="InterPro" id="IPR003663">
    <property type="entry name" value="Sugar/inositol_transpt"/>
</dbReference>
<dbReference type="PROSITE" id="PS50850">
    <property type="entry name" value="MFS"/>
    <property type="match status" value="1"/>
</dbReference>
<reference evidence="12 13" key="1">
    <citation type="journal article" date="2019" name="Nat. Ecol. Evol.">
        <title>Megaphylogeny resolves global patterns of mushroom evolution.</title>
        <authorList>
            <person name="Varga T."/>
            <person name="Krizsan K."/>
            <person name="Foldi C."/>
            <person name="Dima B."/>
            <person name="Sanchez-Garcia M."/>
            <person name="Sanchez-Ramirez S."/>
            <person name="Szollosi G.J."/>
            <person name="Szarkandi J.G."/>
            <person name="Papp V."/>
            <person name="Albert L."/>
            <person name="Andreopoulos W."/>
            <person name="Angelini C."/>
            <person name="Antonin V."/>
            <person name="Barry K.W."/>
            <person name="Bougher N.L."/>
            <person name="Buchanan P."/>
            <person name="Buyck B."/>
            <person name="Bense V."/>
            <person name="Catcheside P."/>
            <person name="Chovatia M."/>
            <person name="Cooper J."/>
            <person name="Damon W."/>
            <person name="Desjardin D."/>
            <person name="Finy P."/>
            <person name="Geml J."/>
            <person name="Haridas S."/>
            <person name="Hughes K."/>
            <person name="Justo A."/>
            <person name="Karasinski D."/>
            <person name="Kautmanova I."/>
            <person name="Kiss B."/>
            <person name="Kocsube S."/>
            <person name="Kotiranta H."/>
            <person name="LaButti K.M."/>
            <person name="Lechner B.E."/>
            <person name="Liimatainen K."/>
            <person name="Lipzen A."/>
            <person name="Lukacs Z."/>
            <person name="Mihaltcheva S."/>
            <person name="Morgado L.N."/>
            <person name="Niskanen T."/>
            <person name="Noordeloos M.E."/>
            <person name="Ohm R.A."/>
            <person name="Ortiz-Santana B."/>
            <person name="Ovrebo C."/>
            <person name="Racz N."/>
            <person name="Riley R."/>
            <person name="Savchenko A."/>
            <person name="Shiryaev A."/>
            <person name="Soop K."/>
            <person name="Spirin V."/>
            <person name="Szebenyi C."/>
            <person name="Tomsovsky M."/>
            <person name="Tulloss R.E."/>
            <person name="Uehling J."/>
            <person name="Grigoriev I.V."/>
            <person name="Vagvolgyi C."/>
            <person name="Papp T."/>
            <person name="Martin F.M."/>
            <person name="Miettinen O."/>
            <person name="Hibbett D.S."/>
            <person name="Nagy L.G."/>
        </authorList>
    </citation>
    <scope>NUCLEOTIDE SEQUENCE [LARGE SCALE GENOMIC DNA]</scope>
    <source>
        <strain evidence="12 13">CBS 309.79</strain>
    </source>
</reference>
<dbReference type="SUPFAM" id="SSF103473">
    <property type="entry name" value="MFS general substrate transporter"/>
    <property type="match status" value="1"/>
</dbReference>
<feature type="transmembrane region" description="Helical" evidence="10">
    <location>
        <begin position="28"/>
        <end position="44"/>
    </location>
</feature>
<dbReference type="EMBL" id="ML178838">
    <property type="protein sequence ID" value="TFK98598.1"/>
    <property type="molecule type" value="Genomic_DNA"/>
</dbReference>
<dbReference type="GO" id="GO:0005351">
    <property type="term" value="F:carbohydrate:proton symporter activity"/>
    <property type="evidence" value="ECO:0007669"/>
    <property type="project" value="TreeGrafter"/>
</dbReference>
<dbReference type="GO" id="GO:0016020">
    <property type="term" value="C:membrane"/>
    <property type="evidence" value="ECO:0007669"/>
    <property type="project" value="UniProtKB-SubCell"/>
</dbReference>
<name>A0A5C3QEM3_9AGAR</name>
<protein>
    <submittedName>
        <fullName evidence="12">General substrate transporter</fullName>
    </submittedName>
</protein>
<feature type="transmembrane region" description="Helical" evidence="10">
    <location>
        <begin position="346"/>
        <end position="368"/>
    </location>
</feature>
<keyword evidence="3 8" id="KW-0813">Transport</keyword>
<feature type="transmembrane region" description="Helical" evidence="10">
    <location>
        <begin position="162"/>
        <end position="185"/>
    </location>
</feature>
<dbReference type="FunFam" id="1.20.1250.20:FF:000117">
    <property type="entry name" value="MFS hexose transporter"/>
    <property type="match status" value="1"/>
</dbReference>
<feature type="transmembrane region" description="Helical" evidence="10">
    <location>
        <begin position="99"/>
        <end position="117"/>
    </location>
</feature>
<evidence type="ECO:0000256" key="3">
    <source>
        <dbReference type="ARBA" id="ARBA00022448"/>
    </source>
</evidence>
<evidence type="ECO:0000256" key="10">
    <source>
        <dbReference type="SAM" id="Phobius"/>
    </source>
</evidence>
<feature type="transmembrane region" description="Helical" evidence="10">
    <location>
        <begin position="314"/>
        <end position="334"/>
    </location>
</feature>
<feature type="transmembrane region" description="Helical" evidence="10">
    <location>
        <begin position="129"/>
        <end position="150"/>
    </location>
</feature>
<keyword evidence="6 10" id="KW-0472">Membrane</keyword>
<dbReference type="OrthoDB" id="6133115at2759"/>
<evidence type="ECO:0000256" key="4">
    <source>
        <dbReference type="ARBA" id="ARBA00022692"/>
    </source>
</evidence>
<dbReference type="PROSITE" id="PS00216">
    <property type="entry name" value="SUGAR_TRANSPORT_1"/>
    <property type="match status" value="1"/>
</dbReference>
<dbReference type="AlphaFoldDB" id="A0A5C3QEM3"/>
<dbReference type="Gene3D" id="1.20.1250.20">
    <property type="entry name" value="MFS general substrate transporter like domains"/>
    <property type="match status" value="1"/>
</dbReference>
<keyword evidence="5 10" id="KW-1133">Transmembrane helix</keyword>
<evidence type="ECO:0000256" key="5">
    <source>
        <dbReference type="ARBA" id="ARBA00022989"/>
    </source>
</evidence>
<dbReference type="InterPro" id="IPR005829">
    <property type="entry name" value="Sugar_transporter_CS"/>
</dbReference>
<comment type="catalytic activity">
    <reaction evidence="7">
        <text>myo-inositol(out) + H(+)(out) = myo-inositol(in) + H(+)(in)</text>
        <dbReference type="Rhea" id="RHEA:60364"/>
        <dbReference type="ChEBI" id="CHEBI:15378"/>
        <dbReference type="ChEBI" id="CHEBI:17268"/>
    </reaction>
</comment>
<comment type="subcellular location">
    <subcellularLocation>
        <location evidence="1">Membrane</location>
        <topology evidence="1">Multi-pass membrane protein</topology>
    </subcellularLocation>
</comment>
<feature type="transmembrane region" description="Helical" evidence="10">
    <location>
        <begin position="374"/>
        <end position="394"/>
    </location>
</feature>
<sequence>MGGQTTSFSHLKNNTNDTWWKDPCMRRNVMHCMVISLCVYYLGYDQNLLNGLQALPKWREYFNSPSGAILGFCTASIFFPAIVSAFVGDWIAGKYGRKWSLALGAILIVIGAFVNAFAKNFDMFIGARWIIGAGGGITKVAAPALLHEIAHPRIRAAAGATYYAFAYLGGVFAAWICFGCLYITSEWSWRFPTIFQLAGPVIVLAALLDIPESPRFLMKHGREEEAHKILAKFHANGDMNDELVLHEMVEIRSALELEEANSQTSYLDFFRTPANRRRLFIVCAISIGTNWLGNGVVSYYLSPILRLVGITSPLQVSAINGCLALWNLTVALTVAQFVDKIGRRPLWLISTGGMLCAYILITALSATFDRTQESATGIAVIPFLFVFFGFYCIAWTIQCFSYTTEILPYNLRTKGLAIFVSLQNAALAFNNYVNPIALEAIQWRFYLVYIGTASVWLVIIYFTFPEIKNLTIEEISTIFEHGWKGQPTVLADSAQDRKQDAREASDSPAESVREKS</sequence>
<keyword evidence="13" id="KW-1185">Reference proteome</keyword>
<dbReference type="Pfam" id="PF00083">
    <property type="entry name" value="Sugar_tr"/>
    <property type="match status" value="1"/>
</dbReference>
<evidence type="ECO:0000256" key="6">
    <source>
        <dbReference type="ARBA" id="ARBA00023136"/>
    </source>
</evidence>
<evidence type="ECO:0000256" key="7">
    <source>
        <dbReference type="ARBA" id="ARBA00049119"/>
    </source>
</evidence>
<organism evidence="12 13">
    <name type="scientific">Pterulicium gracile</name>
    <dbReference type="NCBI Taxonomy" id="1884261"/>
    <lineage>
        <taxon>Eukaryota</taxon>
        <taxon>Fungi</taxon>
        <taxon>Dikarya</taxon>
        <taxon>Basidiomycota</taxon>
        <taxon>Agaricomycotina</taxon>
        <taxon>Agaricomycetes</taxon>
        <taxon>Agaricomycetidae</taxon>
        <taxon>Agaricales</taxon>
        <taxon>Pleurotineae</taxon>
        <taxon>Pterulaceae</taxon>
        <taxon>Pterulicium</taxon>
    </lineage>
</organism>
<evidence type="ECO:0000259" key="11">
    <source>
        <dbReference type="PROSITE" id="PS50850"/>
    </source>
</evidence>
<dbReference type="InterPro" id="IPR050360">
    <property type="entry name" value="MFS_Sugar_Transporters"/>
</dbReference>
<dbReference type="PANTHER" id="PTHR48022">
    <property type="entry name" value="PLASTIDIC GLUCOSE TRANSPORTER 4"/>
    <property type="match status" value="1"/>
</dbReference>
<feature type="transmembrane region" description="Helical" evidence="10">
    <location>
        <begin position="64"/>
        <end position="87"/>
    </location>
</feature>
<feature type="domain" description="Major facilitator superfamily (MFS) profile" evidence="11">
    <location>
        <begin position="31"/>
        <end position="468"/>
    </location>
</feature>
<dbReference type="STRING" id="1884261.A0A5C3QEM3"/>
<feature type="transmembrane region" description="Helical" evidence="10">
    <location>
        <begin position="279"/>
        <end position="302"/>
    </location>
</feature>
<feature type="transmembrane region" description="Helical" evidence="10">
    <location>
        <begin position="445"/>
        <end position="464"/>
    </location>
</feature>
<dbReference type="PROSITE" id="PS00217">
    <property type="entry name" value="SUGAR_TRANSPORT_2"/>
    <property type="match status" value="1"/>
</dbReference>
<dbReference type="InterPro" id="IPR036259">
    <property type="entry name" value="MFS_trans_sf"/>
</dbReference>